<name>A0A9W9I7S3_9EURO</name>
<proteinExistence type="predicted"/>
<reference evidence="1" key="2">
    <citation type="journal article" date="2023" name="IMA Fungus">
        <title>Comparative genomic study of the Penicillium genus elucidates a diverse pangenome and 15 lateral gene transfer events.</title>
        <authorList>
            <person name="Petersen C."/>
            <person name="Sorensen T."/>
            <person name="Nielsen M.R."/>
            <person name="Sondergaard T.E."/>
            <person name="Sorensen J.L."/>
            <person name="Fitzpatrick D.A."/>
            <person name="Frisvad J.C."/>
            <person name="Nielsen K.L."/>
        </authorList>
    </citation>
    <scope>NUCLEOTIDE SEQUENCE</scope>
    <source>
        <strain evidence="1">IBT 21917</strain>
    </source>
</reference>
<evidence type="ECO:0000313" key="1">
    <source>
        <dbReference type="EMBL" id="KAJ5171810.1"/>
    </source>
</evidence>
<keyword evidence="2" id="KW-1185">Reference proteome</keyword>
<comment type="caution">
    <text evidence="1">The sequence shown here is derived from an EMBL/GenBank/DDBJ whole genome shotgun (WGS) entry which is preliminary data.</text>
</comment>
<gene>
    <name evidence="1" type="ORF">N7492_004403</name>
</gene>
<sequence length="831" mass="95265">MRPALLRLLKRPSALSTLKSLAASPIGLEQFESRYTRLRCHSRCAGQEIPINDTDGCFEQQNEASKLHPAGKRDSFTFPIYEIEPPAEAPTPKPSCCAKQSNREHTKQKMLEKLRLDSENLEYESDIGHTKDIGTRLVDQPEYRNSIELWEELLRFRQRHYGDQGTQDIWAGLTARLGDVPLPVVGRRAEYLWQSFVELGLKRELFLKDVVDYAIGLRDSSGAHWPQLYEMVVGGLLDRGMKKQAIEYHQKLQNSRLARPKDVARIIDPAIRASSLPEVHRGMITPGLHQQPASYRLKTLKNLCRTLIDHHIYGLIIPQMLAQGYGEEAICMHRFLVRRHDHPKTLQDVQPLLDYSEKYGFRHEFHKLQDYTKKRFEAAGLPGEQVSLNVDGASSKSHDKSFKDDIGGRLFATRALNFEMVLGGLKMLGVSTIGSQSLRELVVRAHSNQDILEKFKMLRQSGISVGDSVFARLVQKLAAQNRDILLSDLLRSDQHPDVLEDVRTQESLLVSYYIARDWRLYNMSLAILAELLPGTTELSDIHFRKHISAGEFAAASNVADEMALHGRPLSEDSMDFMAEKVLTPRRTGHRPPPKPRSTTRDEVMFIFKVLQRMVPIGGYVSAAFWVEMLKRLGMEPHYWEELRQCCHWLAQNYAPNIDSNIRPWETSALQGPRPDKDRRMLNLIFTPEMQAAIVYWGFRFRVTSETEDSCTICHPTTGERLIPWVRGILLLRELEQAGLALYPQVIREATRHRMAMLFGRYSPSARRMNRMLRRKNPYSRSRVLTDISRAWGESLFSDIENLHPDQVVNPSRSPGSLRRSAKVILSRKRAR</sequence>
<dbReference type="OrthoDB" id="5366531at2759"/>
<protein>
    <recommendedName>
        <fullName evidence="3">Pentatricopeptide repeat domain-containing protein</fullName>
    </recommendedName>
</protein>
<dbReference type="AlphaFoldDB" id="A0A9W9I7S3"/>
<evidence type="ECO:0000313" key="2">
    <source>
        <dbReference type="Proteomes" id="UP001146351"/>
    </source>
</evidence>
<dbReference type="EMBL" id="JAPQKO010000003">
    <property type="protein sequence ID" value="KAJ5171810.1"/>
    <property type="molecule type" value="Genomic_DNA"/>
</dbReference>
<reference evidence="1" key="1">
    <citation type="submission" date="2022-11" db="EMBL/GenBank/DDBJ databases">
        <authorList>
            <person name="Petersen C."/>
        </authorList>
    </citation>
    <scope>NUCLEOTIDE SEQUENCE</scope>
    <source>
        <strain evidence="1">IBT 21917</strain>
    </source>
</reference>
<evidence type="ECO:0008006" key="3">
    <source>
        <dbReference type="Google" id="ProtNLM"/>
    </source>
</evidence>
<organism evidence="1 2">
    <name type="scientific">Penicillium capsulatum</name>
    <dbReference type="NCBI Taxonomy" id="69766"/>
    <lineage>
        <taxon>Eukaryota</taxon>
        <taxon>Fungi</taxon>
        <taxon>Dikarya</taxon>
        <taxon>Ascomycota</taxon>
        <taxon>Pezizomycotina</taxon>
        <taxon>Eurotiomycetes</taxon>
        <taxon>Eurotiomycetidae</taxon>
        <taxon>Eurotiales</taxon>
        <taxon>Aspergillaceae</taxon>
        <taxon>Penicillium</taxon>
    </lineage>
</organism>
<accession>A0A9W9I7S3</accession>
<dbReference type="Proteomes" id="UP001146351">
    <property type="component" value="Unassembled WGS sequence"/>
</dbReference>